<accession>A0ACD3AXY1</accession>
<evidence type="ECO:0000313" key="2">
    <source>
        <dbReference type="Proteomes" id="UP000308600"/>
    </source>
</evidence>
<dbReference type="EMBL" id="ML208317">
    <property type="protein sequence ID" value="TFK70199.1"/>
    <property type="molecule type" value="Genomic_DNA"/>
</dbReference>
<protein>
    <submittedName>
        <fullName evidence="1">Uncharacterized protein</fullName>
    </submittedName>
</protein>
<reference evidence="1 2" key="1">
    <citation type="journal article" date="2019" name="Nat. Ecol. Evol.">
        <title>Megaphylogeny resolves global patterns of mushroom evolution.</title>
        <authorList>
            <person name="Varga T."/>
            <person name="Krizsan K."/>
            <person name="Foldi C."/>
            <person name="Dima B."/>
            <person name="Sanchez-Garcia M."/>
            <person name="Sanchez-Ramirez S."/>
            <person name="Szollosi G.J."/>
            <person name="Szarkandi J.G."/>
            <person name="Papp V."/>
            <person name="Albert L."/>
            <person name="Andreopoulos W."/>
            <person name="Angelini C."/>
            <person name="Antonin V."/>
            <person name="Barry K.W."/>
            <person name="Bougher N.L."/>
            <person name="Buchanan P."/>
            <person name="Buyck B."/>
            <person name="Bense V."/>
            <person name="Catcheside P."/>
            <person name="Chovatia M."/>
            <person name="Cooper J."/>
            <person name="Damon W."/>
            <person name="Desjardin D."/>
            <person name="Finy P."/>
            <person name="Geml J."/>
            <person name="Haridas S."/>
            <person name="Hughes K."/>
            <person name="Justo A."/>
            <person name="Karasinski D."/>
            <person name="Kautmanova I."/>
            <person name="Kiss B."/>
            <person name="Kocsube S."/>
            <person name="Kotiranta H."/>
            <person name="LaButti K.M."/>
            <person name="Lechner B.E."/>
            <person name="Liimatainen K."/>
            <person name="Lipzen A."/>
            <person name="Lukacs Z."/>
            <person name="Mihaltcheva S."/>
            <person name="Morgado L.N."/>
            <person name="Niskanen T."/>
            <person name="Noordeloos M.E."/>
            <person name="Ohm R.A."/>
            <person name="Ortiz-Santana B."/>
            <person name="Ovrebo C."/>
            <person name="Racz N."/>
            <person name="Riley R."/>
            <person name="Savchenko A."/>
            <person name="Shiryaev A."/>
            <person name="Soop K."/>
            <person name="Spirin V."/>
            <person name="Szebenyi C."/>
            <person name="Tomsovsky M."/>
            <person name="Tulloss R.E."/>
            <person name="Uehling J."/>
            <person name="Grigoriev I.V."/>
            <person name="Vagvolgyi C."/>
            <person name="Papp T."/>
            <person name="Martin F.M."/>
            <person name="Miettinen O."/>
            <person name="Hibbett D.S."/>
            <person name="Nagy L.G."/>
        </authorList>
    </citation>
    <scope>NUCLEOTIDE SEQUENCE [LARGE SCALE GENOMIC DNA]</scope>
    <source>
        <strain evidence="1 2">NL-1719</strain>
    </source>
</reference>
<feature type="non-terminal residue" evidence="1">
    <location>
        <position position="126"/>
    </location>
</feature>
<organism evidence="1 2">
    <name type="scientific">Pluteus cervinus</name>
    <dbReference type="NCBI Taxonomy" id="181527"/>
    <lineage>
        <taxon>Eukaryota</taxon>
        <taxon>Fungi</taxon>
        <taxon>Dikarya</taxon>
        <taxon>Basidiomycota</taxon>
        <taxon>Agaricomycotina</taxon>
        <taxon>Agaricomycetes</taxon>
        <taxon>Agaricomycetidae</taxon>
        <taxon>Agaricales</taxon>
        <taxon>Pluteineae</taxon>
        <taxon>Pluteaceae</taxon>
        <taxon>Pluteus</taxon>
    </lineage>
</organism>
<sequence length="126" mass="14349">MLFPLPPWPRKILGKRDTLPAWTTFVVFTLDPVATVKHLKDAEALKAARRMKPKTYLAYVNKAWSWDFSLPYQVYDIILLAHGLPERDAQSGIEPDMCTPVAPATFHPSGRDPLQPSRPLPFENCY</sequence>
<gene>
    <name evidence="1" type="ORF">BDN72DRAFT_766907</name>
</gene>
<evidence type="ECO:0000313" key="1">
    <source>
        <dbReference type="EMBL" id="TFK70199.1"/>
    </source>
</evidence>
<keyword evidence="2" id="KW-1185">Reference proteome</keyword>
<name>A0ACD3AXY1_9AGAR</name>
<proteinExistence type="predicted"/>
<dbReference type="Proteomes" id="UP000308600">
    <property type="component" value="Unassembled WGS sequence"/>
</dbReference>